<dbReference type="Pfam" id="PF00691">
    <property type="entry name" value="OmpA"/>
    <property type="match status" value="1"/>
</dbReference>
<keyword evidence="6" id="KW-1185">Reference proteome</keyword>
<protein>
    <submittedName>
        <fullName evidence="5">Flagellar motor protein MotB</fullName>
    </submittedName>
</protein>
<keyword evidence="3" id="KW-0812">Transmembrane</keyword>
<dbReference type="PANTHER" id="PTHR30329">
    <property type="entry name" value="STATOR ELEMENT OF FLAGELLAR MOTOR COMPLEX"/>
    <property type="match status" value="1"/>
</dbReference>
<dbReference type="SUPFAM" id="SSF103088">
    <property type="entry name" value="OmpA-like"/>
    <property type="match status" value="1"/>
</dbReference>
<gene>
    <name evidence="5" type="ORF">C7476_101333</name>
</gene>
<name>A0A368Z8T7_9HYPH</name>
<accession>A0A368Z8T7</accession>
<dbReference type="AlphaFoldDB" id="A0A368Z8T7"/>
<keyword evidence="5" id="KW-0282">Flagellum</keyword>
<dbReference type="GO" id="GO:0016020">
    <property type="term" value="C:membrane"/>
    <property type="evidence" value="ECO:0007669"/>
    <property type="project" value="UniProtKB-UniRule"/>
</dbReference>
<dbReference type="EMBL" id="QPJM01000001">
    <property type="protein sequence ID" value="RCW87567.1"/>
    <property type="molecule type" value="Genomic_DNA"/>
</dbReference>
<dbReference type="PANTHER" id="PTHR30329:SF20">
    <property type="entry name" value="EXPORTED PROTEIN"/>
    <property type="match status" value="1"/>
</dbReference>
<feature type="coiled-coil region" evidence="2">
    <location>
        <begin position="58"/>
        <end position="95"/>
    </location>
</feature>
<proteinExistence type="predicted"/>
<dbReference type="InterPro" id="IPR036737">
    <property type="entry name" value="OmpA-like_sf"/>
</dbReference>
<dbReference type="RefSeq" id="WP_114428158.1">
    <property type="nucleotide sequence ID" value="NZ_QPJM01000001.1"/>
</dbReference>
<dbReference type="Proteomes" id="UP000253324">
    <property type="component" value="Unassembled WGS sequence"/>
</dbReference>
<dbReference type="OrthoDB" id="5525824at2"/>
<evidence type="ECO:0000256" key="2">
    <source>
        <dbReference type="SAM" id="Coils"/>
    </source>
</evidence>
<evidence type="ECO:0000313" key="5">
    <source>
        <dbReference type="EMBL" id="RCW87567.1"/>
    </source>
</evidence>
<dbReference type="CDD" id="cd07185">
    <property type="entry name" value="OmpA_C-like"/>
    <property type="match status" value="1"/>
</dbReference>
<keyword evidence="5" id="KW-0966">Cell projection</keyword>
<keyword evidence="5" id="KW-0969">Cilium</keyword>
<feature type="domain" description="OmpA-like" evidence="4">
    <location>
        <begin position="119"/>
        <end position="266"/>
    </location>
</feature>
<dbReference type="InterPro" id="IPR006665">
    <property type="entry name" value="OmpA-like"/>
</dbReference>
<evidence type="ECO:0000259" key="4">
    <source>
        <dbReference type="PROSITE" id="PS51123"/>
    </source>
</evidence>
<keyword evidence="1 3" id="KW-0472">Membrane</keyword>
<evidence type="ECO:0000256" key="3">
    <source>
        <dbReference type="SAM" id="Phobius"/>
    </source>
</evidence>
<dbReference type="PROSITE" id="PS51123">
    <property type="entry name" value="OMPA_2"/>
    <property type="match status" value="1"/>
</dbReference>
<feature type="transmembrane region" description="Helical" evidence="3">
    <location>
        <begin position="28"/>
        <end position="47"/>
    </location>
</feature>
<evidence type="ECO:0000256" key="1">
    <source>
        <dbReference type="PROSITE-ProRule" id="PRU00473"/>
    </source>
</evidence>
<dbReference type="InterPro" id="IPR050330">
    <property type="entry name" value="Bact_OuterMem_StrucFunc"/>
</dbReference>
<evidence type="ECO:0000313" key="6">
    <source>
        <dbReference type="Proteomes" id="UP000253324"/>
    </source>
</evidence>
<keyword evidence="2" id="KW-0175">Coiled coil</keyword>
<organism evidence="5 6">
    <name type="scientific">Phyllobacterium bourgognense</name>
    <dbReference type="NCBI Taxonomy" id="314236"/>
    <lineage>
        <taxon>Bacteria</taxon>
        <taxon>Pseudomonadati</taxon>
        <taxon>Pseudomonadota</taxon>
        <taxon>Alphaproteobacteria</taxon>
        <taxon>Hyphomicrobiales</taxon>
        <taxon>Phyllobacteriaceae</taxon>
        <taxon>Phyllobacterium</taxon>
    </lineage>
</organism>
<dbReference type="Gene3D" id="3.30.1330.60">
    <property type="entry name" value="OmpA-like domain"/>
    <property type="match status" value="1"/>
</dbReference>
<comment type="caution">
    <text evidence="5">The sequence shown here is derived from an EMBL/GenBank/DDBJ whole genome shotgun (WGS) entry which is preliminary data.</text>
</comment>
<keyword evidence="3" id="KW-1133">Transmembrane helix</keyword>
<sequence>MALVDDVGPALDHHAEEDENYFISMTDMMVGILFIFIIMLMVFALNFKQQTDVSVEQIKRLEEARRQAEIVAIQLDALKNEVRSELQQIDKSDQIRSILLEEIRSRLAKEGLDVEIDPVNGVLRLTENAVRFPTSSADLKGAAESNVQKIAVVLRDVLPSYTACLSAQPNCQRDPTAASIETVFIEGHTDKTGVDSNNWQLSTARAVNTYRLMTQTQPQLRDLKNRASREIISVSGYSSTRPVIDETNSAAFDSNRRIDLRFVMEVDDGKRLKEVLALTDRMDGQLRNLRKAIDDANVK</sequence>
<reference evidence="5 6" key="1">
    <citation type="submission" date="2018-07" db="EMBL/GenBank/DDBJ databases">
        <title>Genomic Encyclopedia of Type Strains, Phase III (KMG-III): the genomes of soil and plant-associated and newly described type strains.</title>
        <authorList>
            <person name="Whitman W."/>
        </authorList>
    </citation>
    <scope>NUCLEOTIDE SEQUENCE [LARGE SCALE GENOMIC DNA]</scope>
    <source>
        <strain evidence="5 6">31-25a</strain>
    </source>
</reference>